<comment type="similarity">
    <text evidence="1">Belongs to the tpcK family.</text>
</comment>
<dbReference type="Proteomes" id="UP000325902">
    <property type="component" value="Unassembled WGS sequence"/>
</dbReference>
<dbReference type="SUPFAM" id="SSF54909">
    <property type="entry name" value="Dimeric alpha+beta barrel"/>
    <property type="match status" value="1"/>
</dbReference>
<feature type="domain" description="EthD" evidence="2">
    <location>
        <begin position="25"/>
        <end position="122"/>
    </location>
</feature>
<evidence type="ECO:0000256" key="1">
    <source>
        <dbReference type="ARBA" id="ARBA00005986"/>
    </source>
</evidence>
<accession>A0A5N5DT76</accession>
<dbReference type="Gene3D" id="3.30.70.100">
    <property type="match status" value="1"/>
</dbReference>
<dbReference type="InterPro" id="IPR011008">
    <property type="entry name" value="Dimeric_a/b-barrel"/>
</dbReference>
<evidence type="ECO:0000313" key="3">
    <source>
        <dbReference type="EMBL" id="KAB2580142.1"/>
    </source>
</evidence>
<keyword evidence="4" id="KW-1185">Reference proteome</keyword>
<organism evidence="3 4">
    <name type="scientific">Lasiodiplodia theobromae</name>
    <dbReference type="NCBI Taxonomy" id="45133"/>
    <lineage>
        <taxon>Eukaryota</taxon>
        <taxon>Fungi</taxon>
        <taxon>Dikarya</taxon>
        <taxon>Ascomycota</taxon>
        <taxon>Pezizomycotina</taxon>
        <taxon>Dothideomycetes</taxon>
        <taxon>Dothideomycetes incertae sedis</taxon>
        <taxon>Botryosphaeriales</taxon>
        <taxon>Botryosphaeriaceae</taxon>
        <taxon>Lasiodiplodia</taxon>
    </lineage>
</organism>
<evidence type="ECO:0000259" key="2">
    <source>
        <dbReference type="Pfam" id="PF07110"/>
    </source>
</evidence>
<dbReference type="EMBL" id="VCHE01000004">
    <property type="protein sequence ID" value="KAB2580142.1"/>
    <property type="molecule type" value="Genomic_DNA"/>
</dbReference>
<gene>
    <name evidence="3" type="ORF">DBV05_g1189</name>
</gene>
<comment type="caution">
    <text evidence="3">The sequence shown here is derived from an EMBL/GenBank/DDBJ whole genome shotgun (WGS) entry which is preliminary data.</text>
</comment>
<reference evidence="3 4" key="1">
    <citation type="journal article" date="2019" name="Sci. Rep.">
        <title>A multi-omics analysis of the grapevine pathogen Lasiodiplodia theobromae reveals that temperature affects the expression of virulence- and pathogenicity-related genes.</title>
        <authorList>
            <person name="Felix C."/>
            <person name="Meneses R."/>
            <person name="Goncalves M.F.M."/>
            <person name="Tilleman L."/>
            <person name="Duarte A.S."/>
            <person name="Jorrin-Novo J.V."/>
            <person name="Van de Peer Y."/>
            <person name="Deforce D."/>
            <person name="Van Nieuwerburgh F."/>
            <person name="Esteves A.C."/>
            <person name="Alves A."/>
        </authorList>
    </citation>
    <scope>NUCLEOTIDE SEQUENCE [LARGE SCALE GENOMIC DNA]</scope>
    <source>
        <strain evidence="3 4">LA-SOL3</strain>
    </source>
</reference>
<dbReference type="AlphaFoldDB" id="A0A5N5DT76"/>
<sequence length="141" mass="16432">MASQPHQTGETTEKVIKVQILHYRNPDMTEEEYYDYWTKIHAKMAAPWLARNGVLKYAIYHTPKEYRDKLAPMAQNAGWKIHEHDGSVELWVRSLDDLARATKDPDYIANIHPDQPKFLDESKTEVIVGWEEVRVRDGVVV</sequence>
<dbReference type="GO" id="GO:0016491">
    <property type="term" value="F:oxidoreductase activity"/>
    <property type="evidence" value="ECO:0007669"/>
    <property type="project" value="InterPro"/>
</dbReference>
<proteinExistence type="inferred from homology"/>
<protein>
    <recommendedName>
        <fullName evidence="2">EthD domain-containing protein</fullName>
    </recommendedName>
</protein>
<name>A0A5N5DT76_9PEZI</name>
<dbReference type="Pfam" id="PF07110">
    <property type="entry name" value="EthD"/>
    <property type="match status" value="1"/>
</dbReference>
<evidence type="ECO:0000313" key="4">
    <source>
        <dbReference type="Proteomes" id="UP000325902"/>
    </source>
</evidence>
<dbReference type="InterPro" id="IPR009799">
    <property type="entry name" value="EthD_dom"/>
</dbReference>
<dbReference type="OrthoDB" id="3183782at2759"/>